<keyword evidence="3" id="KW-0812">Transmembrane</keyword>
<gene>
    <name evidence="5" type="ORF">Tel_16570</name>
</gene>
<reference evidence="5" key="1">
    <citation type="submission" date="2015-10" db="EMBL/GenBank/DDBJ databases">
        <title>Description of Candidatus Tenderia electrophaga gen. nov, sp. nov., an Uncultivated Electroautotroph from a Biocathode Enrichment.</title>
        <authorList>
            <person name="Eddie B.J."/>
            <person name="Malanoski A.P."/>
            <person name="Wang Z."/>
            <person name="Hall R.J."/>
            <person name="Oh S.D."/>
            <person name="Heiner C."/>
            <person name="Lin B."/>
            <person name="Strycharz-Glaven S.M."/>
        </authorList>
    </citation>
    <scope>NUCLEOTIDE SEQUENCE [LARGE SCALE GENOMIC DNA]</scope>
    <source>
        <strain evidence="5">NRL1</strain>
    </source>
</reference>
<keyword evidence="1" id="KW-0802">TPR repeat</keyword>
<evidence type="ECO:0000313" key="6">
    <source>
        <dbReference type="Proteomes" id="UP000055136"/>
    </source>
</evidence>
<dbReference type="AlphaFoldDB" id="A0A0S2THL4"/>
<dbReference type="KEGG" id="tee:Tel_16570"/>
<dbReference type="SUPFAM" id="SSF53300">
    <property type="entry name" value="vWA-like"/>
    <property type="match status" value="1"/>
</dbReference>
<dbReference type="Pfam" id="PF13519">
    <property type="entry name" value="VWA_2"/>
    <property type="match status" value="1"/>
</dbReference>
<dbReference type="EMBL" id="CP013099">
    <property type="protein sequence ID" value="ALP54634.1"/>
    <property type="molecule type" value="Genomic_DNA"/>
</dbReference>
<accession>A0A0S2THL4</accession>
<dbReference type="InterPro" id="IPR011990">
    <property type="entry name" value="TPR-like_helical_dom_sf"/>
</dbReference>
<dbReference type="Gene3D" id="1.25.40.10">
    <property type="entry name" value="Tetratricopeptide repeat domain"/>
    <property type="match status" value="1"/>
</dbReference>
<dbReference type="SMART" id="SM00327">
    <property type="entry name" value="VWA"/>
    <property type="match status" value="1"/>
</dbReference>
<dbReference type="PANTHER" id="PTHR22550:SF14">
    <property type="entry name" value="VWFA DOMAIN-CONTAINING PROTEIN"/>
    <property type="match status" value="1"/>
</dbReference>
<keyword evidence="6" id="KW-1185">Reference proteome</keyword>
<proteinExistence type="predicted"/>
<evidence type="ECO:0000313" key="5">
    <source>
        <dbReference type="EMBL" id="ALP54634.1"/>
    </source>
</evidence>
<sequence length="578" mass="63299">MSALHWLHPGWLLLALLPLPLLLWPPAADRRYGRLEQFIQRHLWARVLSAPLRAGRRRRLGFMSAWLLLSLALAGPYLVEKNPQEIEKLAANIAVVMDISPSMGAQDIQPSRLARAQTMVTDFSQGLDHHRLALIAFSANAYTVLPLTEDTGAFRHFLNELDPSLAYVTGSNLGRGLRLARQALDNAPRTGGLVLLVSDGEIHDPAALAAATDLRQAGHTLIALGVGTVQGAPVPLAGGRLVRRQGAILTSHLQRDTLRRLAAAGGGDYFDLQAAIWPQLEAEINRLQQALFKAEIDTRIGQPLFPLLILAALLILFWQTVSRPQGLATLLLGLTLIPAAPVEAAPWTEARGLQQLHSGANRGALETYSELNNYAGLMGQGAAAYRLGQWQAALQAFEGAYGRADSDEARARAAYNQGRALSQLHQLDRAVAAFERALELRGSYPRASHNLLLLERARQQWGARQQSEAEQARPGPGQTETDSGAGGMATGTPLSGESEHAAQLSTSEGNQRGAREKTDAALRESLARWSQRPDTERQAPRQAWQQYRNLQEDSQTLLKRRFEIEDKRALGTVEEKPW</sequence>
<dbReference type="InterPro" id="IPR019734">
    <property type="entry name" value="TPR_rpt"/>
</dbReference>
<name>A0A0S2THL4_9GAMM</name>
<feature type="compositionally biased region" description="Basic and acidic residues" evidence="2">
    <location>
        <begin position="513"/>
        <end position="539"/>
    </location>
</feature>
<dbReference type="InterPro" id="IPR036465">
    <property type="entry name" value="vWFA_dom_sf"/>
</dbReference>
<dbReference type="PANTHER" id="PTHR22550">
    <property type="entry name" value="SPORE GERMINATION PROTEIN"/>
    <property type="match status" value="1"/>
</dbReference>
<feature type="domain" description="VWFA" evidence="4">
    <location>
        <begin position="92"/>
        <end position="291"/>
    </location>
</feature>
<dbReference type="PROSITE" id="PS50005">
    <property type="entry name" value="TPR"/>
    <property type="match status" value="1"/>
</dbReference>
<feature type="region of interest" description="Disordered" evidence="2">
    <location>
        <begin position="462"/>
        <end position="543"/>
    </location>
</feature>
<dbReference type="Proteomes" id="UP000055136">
    <property type="component" value="Chromosome"/>
</dbReference>
<evidence type="ECO:0000256" key="1">
    <source>
        <dbReference type="PROSITE-ProRule" id="PRU00339"/>
    </source>
</evidence>
<evidence type="ECO:0000259" key="4">
    <source>
        <dbReference type="PROSITE" id="PS50234"/>
    </source>
</evidence>
<feature type="transmembrane region" description="Helical" evidence="3">
    <location>
        <begin position="60"/>
        <end position="79"/>
    </location>
</feature>
<feature type="transmembrane region" description="Helical" evidence="3">
    <location>
        <begin position="6"/>
        <end position="24"/>
    </location>
</feature>
<keyword evidence="3" id="KW-0472">Membrane</keyword>
<feature type="repeat" description="TPR" evidence="1">
    <location>
        <begin position="411"/>
        <end position="444"/>
    </location>
</feature>
<keyword evidence="3" id="KW-1133">Transmembrane helix</keyword>
<evidence type="ECO:0000256" key="2">
    <source>
        <dbReference type="SAM" id="MobiDB-lite"/>
    </source>
</evidence>
<evidence type="ECO:0000256" key="3">
    <source>
        <dbReference type="SAM" id="Phobius"/>
    </source>
</evidence>
<dbReference type="Gene3D" id="3.40.50.410">
    <property type="entry name" value="von Willebrand factor, type A domain"/>
    <property type="match status" value="1"/>
</dbReference>
<organism evidence="5 6">
    <name type="scientific">Candidatus Tenderia electrophaga</name>
    <dbReference type="NCBI Taxonomy" id="1748243"/>
    <lineage>
        <taxon>Bacteria</taxon>
        <taxon>Pseudomonadati</taxon>
        <taxon>Pseudomonadota</taxon>
        <taxon>Gammaproteobacteria</taxon>
        <taxon>Candidatus Tenderiales</taxon>
        <taxon>Candidatus Tenderiaceae</taxon>
        <taxon>Candidatus Tenderia</taxon>
    </lineage>
</organism>
<protein>
    <recommendedName>
        <fullName evidence="4">VWFA domain-containing protein</fullName>
    </recommendedName>
</protein>
<dbReference type="PROSITE" id="PS50234">
    <property type="entry name" value="VWFA"/>
    <property type="match status" value="1"/>
</dbReference>
<dbReference type="SUPFAM" id="SSF48452">
    <property type="entry name" value="TPR-like"/>
    <property type="match status" value="1"/>
</dbReference>
<dbReference type="STRING" id="1748243.Tel_16570"/>
<dbReference type="InterPro" id="IPR050768">
    <property type="entry name" value="UPF0353/GerABKA_families"/>
</dbReference>
<dbReference type="InterPro" id="IPR002035">
    <property type="entry name" value="VWF_A"/>
</dbReference>
<dbReference type="SMART" id="SM00028">
    <property type="entry name" value="TPR"/>
    <property type="match status" value="2"/>
</dbReference>